<dbReference type="FunCoup" id="A0A2J6TT72">
    <property type="interactions" value="1709"/>
</dbReference>
<accession>A0A2J6TT72</accession>
<dbReference type="AlphaFoldDB" id="A0A2J6TT72"/>
<feature type="repeat" description="WD" evidence="6">
    <location>
        <begin position="290"/>
        <end position="331"/>
    </location>
</feature>
<evidence type="ECO:0000313" key="7">
    <source>
        <dbReference type="EMBL" id="PMD66220.1"/>
    </source>
</evidence>
<dbReference type="EMBL" id="KZ613745">
    <property type="protein sequence ID" value="PMD66220.1"/>
    <property type="molecule type" value="Genomic_DNA"/>
</dbReference>
<dbReference type="PROSITE" id="PS50294">
    <property type="entry name" value="WD_REPEATS_REGION"/>
    <property type="match status" value="5"/>
</dbReference>
<dbReference type="STRING" id="1095630.A0A2J6TT72"/>
<dbReference type="SMART" id="SM00320">
    <property type="entry name" value="WD40"/>
    <property type="match status" value="7"/>
</dbReference>
<dbReference type="InParanoid" id="A0A2J6TT72"/>
<name>A0A2J6TT72_9HELO</name>
<reference evidence="7 8" key="1">
    <citation type="submission" date="2016-04" db="EMBL/GenBank/DDBJ databases">
        <title>A degradative enzymes factory behind the ericoid mycorrhizal symbiosis.</title>
        <authorList>
            <consortium name="DOE Joint Genome Institute"/>
            <person name="Martino E."/>
            <person name="Morin E."/>
            <person name="Grelet G."/>
            <person name="Kuo A."/>
            <person name="Kohler A."/>
            <person name="Daghino S."/>
            <person name="Barry K."/>
            <person name="Choi C."/>
            <person name="Cichocki N."/>
            <person name="Clum A."/>
            <person name="Copeland A."/>
            <person name="Hainaut M."/>
            <person name="Haridas S."/>
            <person name="Labutti K."/>
            <person name="Lindquist E."/>
            <person name="Lipzen A."/>
            <person name="Khouja H.-R."/>
            <person name="Murat C."/>
            <person name="Ohm R."/>
            <person name="Olson A."/>
            <person name="Spatafora J."/>
            <person name="Veneault-Fourrey C."/>
            <person name="Henrissat B."/>
            <person name="Grigoriev I."/>
            <person name="Martin F."/>
            <person name="Perotto S."/>
        </authorList>
    </citation>
    <scope>NUCLEOTIDE SEQUENCE [LARGE SCALE GENOMIC DNA]</scope>
    <source>
        <strain evidence="7 8">E</strain>
    </source>
</reference>
<dbReference type="InterPro" id="IPR001680">
    <property type="entry name" value="WD40_rpt"/>
</dbReference>
<sequence length="369" mass="40614">MQLKKAALEKEDFEAVGNALADLDLERLPGHLKHVGSDWFAIFNPEVPRVLDVDLVHALEHPGVVGCVTFSYDGKYIATGCKRVAQIFDVVTGQKINILEDKSVNYIFDFYIRSVCFSPDGRYLATGGDDQLIRVWDIASRSLRNTFEGHEDDIYSLDFARDGRTIASGSNDKTVRLWDIEAGQNVLTLSIETGITSVVISPDAKLVAAGCRDKCVRVWDTFTGYLLERLEGPDGHKDDVYSVAFAPNSKDLVSGSLDKTIKMWELATPSLPRGVHPNNAPKGGRCIKTFEGHKDFVFSTTFTPDGNWVLSGSADRGVQFWDLQTGNVQLKLQGHKGSVNSIAASPSGTCFATGSGDRWAKIWSYKPFP</sequence>
<evidence type="ECO:0000256" key="3">
    <source>
        <dbReference type="ARBA" id="ARBA00022737"/>
    </source>
</evidence>
<feature type="repeat" description="WD" evidence="6">
    <location>
        <begin position="147"/>
        <end position="188"/>
    </location>
</feature>
<dbReference type="InterPro" id="IPR020472">
    <property type="entry name" value="WD40_PAC1"/>
</dbReference>
<dbReference type="PANTHER" id="PTHR19848:SF8">
    <property type="entry name" value="F-BOX AND WD REPEAT DOMAIN CONTAINING 7"/>
    <property type="match status" value="1"/>
</dbReference>
<organism evidence="7 8">
    <name type="scientific">Hyaloscypha bicolor E</name>
    <dbReference type="NCBI Taxonomy" id="1095630"/>
    <lineage>
        <taxon>Eukaryota</taxon>
        <taxon>Fungi</taxon>
        <taxon>Dikarya</taxon>
        <taxon>Ascomycota</taxon>
        <taxon>Pezizomycotina</taxon>
        <taxon>Leotiomycetes</taxon>
        <taxon>Helotiales</taxon>
        <taxon>Hyaloscyphaceae</taxon>
        <taxon>Hyaloscypha</taxon>
        <taxon>Hyaloscypha bicolor</taxon>
    </lineage>
</organism>
<dbReference type="RefSeq" id="XP_024743124.1">
    <property type="nucleotide sequence ID" value="XM_024884462.1"/>
</dbReference>
<dbReference type="InterPro" id="IPR015943">
    <property type="entry name" value="WD40/YVTN_repeat-like_dom_sf"/>
</dbReference>
<dbReference type="CDD" id="cd00200">
    <property type="entry name" value="WD40"/>
    <property type="match status" value="1"/>
</dbReference>
<dbReference type="Pfam" id="PF00400">
    <property type="entry name" value="WD40"/>
    <property type="match status" value="7"/>
</dbReference>
<gene>
    <name evidence="7" type="ORF">K444DRAFT_640138</name>
</gene>
<dbReference type="InterPro" id="IPR036322">
    <property type="entry name" value="WD40_repeat_dom_sf"/>
</dbReference>
<dbReference type="PROSITE" id="PS00678">
    <property type="entry name" value="WD_REPEATS_1"/>
    <property type="match status" value="4"/>
</dbReference>
<dbReference type="Proteomes" id="UP000235371">
    <property type="component" value="Unassembled WGS sequence"/>
</dbReference>
<dbReference type="Gene3D" id="2.130.10.10">
    <property type="entry name" value="YVTN repeat-like/Quinoprotein amine dehydrogenase"/>
    <property type="match status" value="1"/>
</dbReference>
<keyword evidence="4" id="KW-0805">Transcription regulation</keyword>
<keyword evidence="1" id="KW-0678">Repressor</keyword>
<evidence type="ECO:0000313" key="8">
    <source>
        <dbReference type="Proteomes" id="UP000235371"/>
    </source>
</evidence>
<evidence type="ECO:0000256" key="1">
    <source>
        <dbReference type="ARBA" id="ARBA00022491"/>
    </source>
</evidence>
<evidence type="ECO:0000256" key="2">
    <source>
        <dbReference type="ARBA" id="ARBA00022574"/>
    </source>
</evidence>
<feature type="repeat" description="WD" evidence="6">
    <location>
        <begin position="233"/>
        <end position="268"/>
    </location>
</feature>
<dbReference type="PRINTS" id="PR00320">
    <property type="entry name" value="GPROTEINBRPT"/>
</dbReference>
<dbReference type="FunFam" id="2.130.10.10:FF:000111">
    <property type="entry name" value="Transcriptional repressor rco-1"/>
    <property type="match status" value="1"/>
</dbReference>
<evidence type="ECO:0000256" key="4">
    <source>
        <dbReference type="ARBA" id="ARBA00023015"/>
    </source>
</evidence>
<keyword evidence="2 6" id="KW-0853">WD repeat</keyword>
<feature type="repeat" description="WD" evidence="6">
    <location>
        <begin position="195"/>
        <end position="229"/>
    </location>
</feature>
<feature type="repeat" description="WD" evidence="6">
    <location>
        <begin position="332"/>
        <end position="369"/>
    </location>
</feature>
<dbReference type="InterPro" id="IPR019775">
    <property type="entry name" value="WD40_repeat_CS"/>
</dbReference>
<evidence type="ECO:0000256" key="6">
    <source>
        <dbReference type="PROSITE-ProRule" id="PRU00221"/>
    </source>
</evidence>
<dbReference type="GeneID" id="36592539"/>
<feature type="repeat" description="WD" evidence="6">
    <location>
        <begin position="112"/>
        <end position="146"/>
    </location>
</feature>
<dbReference type="OrthoDB" id="17410at2759"/>
<keyword evidence="5" id="KW-0804">Transcription</keyword>
<dbReference type="PANTHER" id="PTHR19848">
    <property type="entry name" value="WD40 REPEAT PROTEIN"/>
    <property type="match status" value="1"/>
</dbReference>
<dbReference type="SUPFAM" id="SSF50978">
    <property type="entry name" value="WD40 repeat-like"/>
    <property type="match status" value="1"/>
</dbReference>
<proteinExistence type="predicted"/>
<keyword evidence="8" id="KW-1185">Reference proteome</keyword>
<evidence type="ECO:0000256" key="5">
    <source>
        <dbReference type="ARBA" id="ARBA00023163"/>
    </source>
</evidence>
<dbReference type="PROSITE" id="PS50082">
    <property type="entry name" value="WD_REPEATS_2"/>
    <property type="match status" value="6"/>
</dbReference>
<protein>
    <submittedName>
        <fullName evidence="7">WD40 repeat-like protein</fullName>
    </submittedName>
</protein>
<keyword evidence="3" id="KW-0677">Repeat</keyword>